<gene>
    <name evidence="1" type="ORF">ACFPEL_22030</name>
</gene>
<proteinExistence type="predicted"/>
<dbReference type="EMBL" id="JBHSIM010000046">
    <property type="protein sequence ID" value="MFC4835104.1"/>
    <property type="molecule type" value="Genomic_DNA"/>
</dbReference>
<evidence type="ECO:0000313" key="1">
    <source>
        <dbReference type="EMBL" id="MFC4835104.1"/>
    </source>
</evidence>
<accession>A0ABV9RNM0</accession>
<dbReference type="RefSeq" id="WP_274188984.1">
    <property type="nucleotide sequence ID" value="NZ_BAABHN010000046.1"/>
</dbReference>
<sequence>MTDRGTDAWRDEVLAWVAETTGLRPTGEVEQRHRAWSTVLRIPTAEGPLWLKEPAPGMAHEVPLHALLARLAPDAVATPLAVDDRRLLLPDHGPSVRDTGADPSVAMTAALPRYARLQRALAAHLGDLRATAVPDATPHALVERFDEAVATIGGSGDDRRALVNGWAHDLDGTVAPTVDHQDLHVGNVLVDGRFADWGDAVLAHPFASLLVALGSLRRTLRVGADDPAITRPRDAYLEIFADLAPHEELRRLAETACQAAVVARALTWRRGAAGDPRFVDTPREVLALVGDPDWLAGT</sequence>
<protein>
    <submittedName>
        <fullName evidence="1">Aminoglycoside phosphotransferase family protein</fullName>
    </submittedName>
</protein>
<comment type="caution">
    <text evidence="1">The sequence shown here is derived from an EMBL/GenBank/DDBJ whole genome shotgun (WGS) entry which is preliminary data.</text>
</comment>
<dbReference type="SUPFAM" id="SSF56112">
    <property type="entry name" value="Protein kinase-like (PK-like)"/>
    <property type="match status" value="1"/>
</dbReference>
<dbReference type="InterPro" id="IPR011009">
    <property type="entry name" value="Kinase-like_dom_sf"/>
</dbReference>
<dbReference type="Proteomes" id="UP001595909">
    <property type="component" value="Unassembled WGS sequence"/>
</dbReference>
<organism evidence="1 2">
    <name type="scientific">Actinomycetospora chibensis</name>
    <dbReference type="NCBI Taxonomy" id="663606"/>
    <lineage>
        <taxon>Bacteria</taxon>
        <taxon>Bacillati</taxon>
        <taxon>Actinomycetota</taxon>
        <taxon>Actinomycetes</taxon>
        <taxon>Pseudonocardiales</taxon>
        <taxon>Pseudonocardiaceae</taxon>
        <taxon>Actinomycetospora</taxon>
    </lineage>
</organism>
<keyword evidence="2" id="KW-1185">Reference proteome</keyword>
<name>A0ABV9RNM0_9PSEU</name>
<reference evidence="2" key="1">
    <citation type="journal article" date="2019" name="Int. J. Syst. Evol. Microbiol.">
        <title>The Global Catalogue of Microorganisms (GCM) 10K type strain sequencing project: providing services to taxonomists for standard genome sequencing and annotation.</title>
        <authorList>
            <consortium name="The Broad Institute Genomics Platform"/>
            <consortium name="The Broad Institute Genome Sequencing Center for Infectious Disease"/>
            <person name="Wu L."/>
            <person name="Ma J."/>
        </authorList>
    </citation>
    <scope>NUCLEOTIDE SEQUENCE [LARGE SCALE GENOMIC DNA]</scope>
    <source>
        <strain evidence="2">CCUG 50347</strain>
    </source>
</reference>
<evidence type="ECO:0000313" key="2">
    <source>
        <dbReference type="Proteomes" id="UP001595909"/>
    </source>
</evidence>